<organism evidence="1 2">
    <name type="scientific">Paenibacillus sabuli</name>
    <dbReference type="NCBI Taxonomy" id="2772509"/>
    <lineage>
        <taxon>Bacteria</taxon>
        <taxon>Bacillati</taxon>
        <taxon>Bacillota</taxon>
        <taxon>Bacilli</taxon>
        <taxon>Bacillales</taxon>
        <taxon>Paenibacillaceae</taxon>
        <taxon>Paenibacillus</taxon>
    </lineage>
</organism>
<protein>
    <submittedName>
        <fullName evidence="1">AIM24 family protein</fullName>
    </submittedName>
</protein>
<dbReference type="Proteomes" id="UP000621560">
    <property type="component" value="Unassembled WGS sequence"/>
</dbReference>
<dbReference type="InterPro" id="IPR002838">
    <property type="entry name" value="AIM24"/>
</dbReference>
<dbReference type="Gene3D" id="3.60.160.10">
    <property type="entry name" value="Mitochondrial biogenesis AIM24"/>
    <property type="match status" value="1"/>
</dbReference>
<sequence length="185" mass="20501">MDIAGMYRKRKWIRSRIAGPAELLLGMPPGCRLHTLQLEAQSDLLFDLRNVLFFTDGMTMKNRLQSFKNAVITKELVRMRFAGPGQLGIVTTGEMTALELDPSIPLFVDATALIAYPENAAIKLSVYGNSLASQHMRVQWELIGSGPVLVQTGSADAQLESQVRQDGLLRRTLREVLPFGGVFIK</sequence>
<dbReference type="AlphaFoldDB" id="A0A927GQE4"/>
<evidence type="ECO:0000313" key="2">
    <source>
        <dbReference type="Proteomes" id="UP000621560"/>
    </source>
</evidence>
<dbReference type="Pfam" id="PF01987">
    <property type="entry name" value="AIM24"/>
    <property type="match status" value="1"/>
</dbReference>
<accession>A0A927GQE4</accession>
<dbReference type="InterPro" id="IPR036983">
    <property type="entry name" value="AIM24_sf"/>
</dbReference>
<dbReference type="InterPro" id="IPR016031">
    <property type="entry name" value="Trp_RNA-bd_attenuator-like_dom"/>
</dbReference>
<keyword evidence="2" id="KW-1185">Reference proteome</keyword>
<dbReference type="EMBL" id="JACXIZ010000010">
    <property type="protein sequence ID" value="MBD2844293.1"/>
    <property type="molecule type" value="Genomic_DNA"/>
</dbReference>
<name>A0A927GQE4_9BACL</name>
<comment type="caution">
    <text evidence="1">The sequence shown here is derived from an EMBL/GenBank/DDBJ whole genome shotgun (WGS) entry which is preliminary data.</text>
</comment>
<dbReference type="SUPFAM" id="SSF51219">
    <property type="entry name" value="TRAP-like"/>
    <property type="match status" value="1"/>
</dbReference>
<gene>
    <name evidence="1" type="ORF">IDH44_03755</name>
</gene>
<reference evidence="1" key="1">
    <citation type="submission" date="2020-09" db="EMBL/GenBank/DDBJ databases">
        <title>A novel bacterium of genus Paenibacillus, isolated from South China Sea.</title>
        <authorList>
            <person name="Huang H."/>
            <person name="Mo K."/>
            <person name="Hu Y."/>
        </authorList>
    </citation>
    <scope>NUCLEOTIDE SEQUENCE</scope>
    <source>
        <strain evidence="1">IB182496</strain>
    </source>
</reference>
<proteinExistence type="predicted"/>
<evidence type="ECO:0000313" key="1">
    <source>
        <dbReference type="EMBL" id="MBD2844293.1"/>
    </source>
</evidence>